<comment type="pathway">
    <text evidence="1">Protein modification; protein ubiquitination.</text>
</comment>
<comment type="similarity">
    <text evidence="2">Belongs to the Tdpoz family.</text>
</comment>
<accession>M8CQ98</accession>
<dbReference type="InterPro" id="IPR056423">
    <property type="entry name" value="BACK_BPM_SPOP"/>
</dbReference>
<evidence type="ECO:0000313" key="4">
    <source>
        <dbReference type="EnsemblPlants" id="EMT25791"/>
    </source>
</evidence>
<evidence type="ECO:0000256" key="1">
    <source>
        <dbReference type="ARBA" id="ARBA00004906"/>
    </source>
</evidence>
<dbReference type="InterPro" id="IPR008974">
    <property type="entry name" value="TRAF-like"/>
</dbReference>
<dbReference type="InterPro" id="IPR045005">
    <property type="entry name" value="BPM1-6"/>
</dbReference>
<name>M8CQ98_AEGTA</name>
<dbReference type="InterPro" id="IPR011333">
    <property type="entry name" value="SKP1/BTB/POZ_sf"/>
</dbReference>
<proteinExistence type="inferred from homology"/>
<reference evidence="4" key="1">
    <citation type="submission" date="2015-06" db="UniProtKB">
        <authorList>
            <consortium name="EnsemblPlants"/>
        </authorList>
    </citation>
    <scope>IDENTIFICATION</scope>
</reference>
<dbReference type="PANTHER" id="PTHR26379">
    <property type="entry name" value="BTB/POZ AND MATH DOMAIN-CONTAINING PROTEIN 1"/>
    <property type="match status" value="1"/>
</dbReference>
<organism evidence="4">
    <name type="scientific">Aegilops tauschii</name>
    <name type="common">Tausch's goatgrass</name>
    <name type="synonym">Aegilops squarrosa</name>
    <dbReference type="NCBI Taxonomy" id="37682"/>
    <lineage>
        <taxon>Eukaryota</taxon>
        <taxon>Viridiplantae</taxon>
        <taxon>Streptophyta</taxon>
        <taxon>Embryophyta</taxon>
        <taxon>Tracheophyta</taxon>
        <taxon>Spermatophyta</taxon>
        <taxon>Magnoliopsida</taxon>
        <taxon>Liliopsida</taxon>
        <taxon>Poales</taxon>
        <taxon>Poaceae</taxon>
        <taxon>BOP clade</taxon>
        <taxon>Pooideae</taxon>
        <taxon>Triticodae</taxon>
        <taxon>Triticeae</taxon>
        <taxon>Triticinae</taxon>
        <taxon>Aegilops</taxon>
    </lineage>
</organism>
<dbReference type="SUPFAM" id="SSF54695">
    <property type="entry name" value="POZ domain"/>
    <property type="match status" value="1"/>
</dbReference>
<sequence>MAAANGDSASILCATTPTMRHMMKIQGYSWMRKSNPNSFYPSGTTPETTGFVSVKAVLDAAIKAVVEFDMLDHHANPVPRYARTSGEVRDLVGADAYWSCDDLVERADLERHLLKDDCFTVIEGVVVPPSDWPHHFRGLLRSGEGADVRFRVGGETFAAHGHLLHFVYTDSLPEEEEEEGDGVAMAQHLMEAADRYGMERLKLVNFARIDCAGTCSGGFFEKLYSIGKMIRYWAAHGREHRGNHAEQHHCQGLKDACFDLLINSPTKLDEAMATCLQKLPCSVEGVDVQARRPLFYSHSQGSAPVCLPTRSTKTSKHKKRKLC</sequence>
<protein>
    <recommendedName>
        <fullName evidence="3">BPM/SPOP BACK domain-containing protein</fullName>
    </recommendedName>
</protein>
<dbReference type="Pfam" id="PF24570">
    <property type="entry name" value="BACK_BPM_SPOP"/>
    <property type="match status" value="1"/>
</dbReference>
<evidence type="ECO:0000259" key="3">
    <source>
        <dbReference type="Pfam" id="PF24570"/>
    </source>
</evidence>
<feature type="domain" description="BPM/SPOP BACK" evidence="3">
    <location>
        <begin position="245"/>
        <end position="274"/>
    </location>
</feature>
<dbReference type="PANTHER" id="PTHR26379:SF396">
    <property type="entry name" value="BTB_POZ DOMAIN CONTAINING PROTEIN"/>
    <property type="match status" value="1"/>
</dbReference>
<dbReference type="Gene3D" id="2.60.210.10">
    <property type="entry name" value="Apoptosis, Tumor Necrosis Factor Receptor Associated Protein 2, Chain A"/>
    <property type="match status" value="1"/>
</dbReference>
<dbReference type="AlphaFoldDB" id="M8CQ98"/>
<dbReference type="SUPFAM" id="SSF49599">
    <property type="entry name" value="TRAF domain-like"/>
    <property type="match status" value="1"/>
</dbReference>
<evidence type="ECO:0000256" key="2">
    <source>
        <dbReference type="ARBA" id="ARBA00010846"/>
    </source>
</evidence>
<dbReference type="Gene3D" id="3.30.710.10">
    <property type="entry name" value="Potassium Channel Kv1.1, Chain A"/>
    <property type="match status" value="1"/>
</dbReference>
<dbReference type="GO" id="GO:0016567">
    <property type="term" value="P:protein ubiquitination"/>
    <property type="evidence" value="ECO:0007669"/>
    <property type="project" value="InterPro"/>
</dbReference>
<dbReference type="EnsemblPlants" id="EMT25791">
    <property type="protein sequence ID" value="EMT25791"/>
    <property type="gene ID" value="F775_00287"/>
</dbReference>